<gene>
    <name evidence="2" type="ORF">POVWA1_074700</name>
</gene>
<reference evidence="3" key="1">
    <citation type="submission" date="2016-05" db="EMBL/GenBank/DDBJ databases">
        <authorList>
            <person name="Naeem Raeece"/>
        </authorList>
    </citation>
    <scope>NUCLEOTIDE SEQUENCE [LARGE SCALE GENOMIC DNA]</scope>
</reference>
<accession>A0A1A9AIZ8</accession>
<evidence type="ECO:0000313" key="3">
    <source>
        <dbReference type="Proteomes" id="UP000078555"/>
    </source>
</evidence>
<feature type="region of interest" description="Disordered" evidence="1">
    <location>
        <begin position="61"/>
        <end position="80"/>
    </location>
</feature>
<evidence type="ECO:0000256" key="1">
    <source>
        <dbReference type="SAM" id="MobiDB-lite"/>
    </source>
</evidence>
<keyword evidence="3" id="KW-1185">Reference proteome</keyword>
<name>A0A1A9AIZ8_PLAOA</name>
<feature type="compositionally biased region" description="Basic residues" evidence="1">
    <location>
        <begin position="61"/>
        <end position="74"/>
    </location>
</feature>
<protein>
    <submittedName>
        <fullName evidence="2">Uncharacterized protein</fullName>
    </submittedName>
</protein>
<dbReference type="AlphaFoldDB" id="A0A1A9AIZ8"/>
<sequence>MEGDTYPKEEAIEQAFISPYPMYVHRCRDKKTNVCVFPFSENRAVVYLKLPTILRACKKEKTKKKKKEQKKKRNYGMVNE</sequence>
<evidence type="ECO:0000313" key="2">
    <source>
        <dbReference type="EMBL" id="SBT56133.1"/>
    </source>
</evidence>
<proteinExistence type="predicted"/>
<dbReference type="EMBL" id="FLRD01001007">
    <property type="protein sequence ID" value="SBT56133.1"/>
    <property type="molecule type" value="Genomic_DNA"/>
</dbReference>
<organism evidence="2 3">
    <name type="scientific">Plasmodium ovale wallikeri</name>
    <dbReference type="NCBI Taxonomy" id="864142"/>
    <lineage>
        <taxon>Eukaryota</taxon>
        <taxon>Sar</taxon>
        <taxon>Alveolata</taxon>
        <taxon>Apicomplexa</taxon>
        <taxon>Aconoidasida</taxon>
        <taxon>Haemosporida</taxon>
        <taxon>Plasmodiidae</taxon>
        <taxon>Plasmodium</taxon>
        <taxon>Plasmodium (Plasmodium)</taxon>
    </lineage>
</organism>
<dbReference type="Proteomes" id="UP000078555">
    <property type="component" value="Unassembled WGS sequence"/>
</dbReference>